<evidence type="ECO:0000313" key="2">
    <source>
        <dbReference type="Proteomes" id="UP000225379"/>
    </source>
</evidence>
<dbReference type="RefSeq" id="WP_098735021.1">
    <property type="nucleotide sequence ID" value="NZ_PDKW01000037.1"/>
</dbReference>
<dbReference type="PANTHER" id="PTHR13696">
    <property type="entry name" value="P-LOOP CONTAINING NUCLEOSIDE TRIPHOSPHATE HYDROLASE"/>
    <property type="match status" value="1"/>
</dbReference>
<proteinExistence type="predicted"/>
<dbReference type="Proteomes" id="UP000225379">
    <property type="component" value="Unassembled WGS sequence"/>
</dbReference>
<dbReference type="CDD" id="cd02042">
    <property type="entry name" value="ParAB_family"/>
    <property type="match status" value="1"/>
</dbReference>
<accession>A0A2B8BMS3</accession>
<dbReference type="Gene3D" id="3.40.50.300">
    <property type="entry name" value="P-loop containing nucleotide triphosphate hydrolases"/>
    <property type="match status" value="1"/>
</dbReference>
<dbReference type="EMBL" id="PDKW01000037">
    <property type="protein sequence ID" value="PGH59029.1"/>
    <property type="molecule type" value="Genomic_DNA"/>
</dbReference>
<organism evidence="1 2">
    <name type="scientific">Azospirillum palustre</name>
    <dbReference type="NCBI Taxonomy" id="2044885"/>
    <lineage>
        <taxon>Bacteria</taxon>
        <taxon>Pseudomonadati</taxon>
        <taxon>Pseudomonadota</taxon>
        <taxon>Alphaproteobacteria</taxon>
        <taxon>Rhodospirillales</taxon>
        <taxon>Azospirillaceae</taxon>
        <taxon>Azospirillum</taxon>
    </lineage>
</organism>
<name>A0A2B8BMS3_9PROT</name>
<protein>
    <submittedName>
        <fullName evidence="1">Nucleotide-binding domain-containing protein</fullName>
    </submittedName>
</protein>
<dbReference type="InterPro" id="IPR027417">
    <property type="entry name" value="P-loop_NTPase"/>
</dbReference>
<reference evidence="2" key="1">
    <citation type="submission" date="2017-10" db="EMBL/GenBank/DDBJ databases">
        <authorList>
            <person name="Kravchenko I.K."/>
            <person name="Grouzdev D.S."/>
        </authorList>
    </citation>
    <scope>NUCLEOTIDE SEQUENCE [LARGE SCALE GENOMIC DNA]</scope>
    <source>
        <strain evidence="2">B2</strain>
    </source>
</reference>
<comment type="caution">
    <text evidence="1">The sequence shown here is derived from an EMBL/GenBank/DDBJ whole genome shotgun (WGS) entry which is preliminary data.</text>
</comment>
<gene>
    <name evidence="1" type="ORF">CRT60_03330</name>
</gene>
<dbReference type="SUPFAM" id="SSF52540">
    <property type="entry name" value="P-loop containing nucleoside triphosphate hydrolases"/>
    <property type="match status" value="1"/>
</dbReference>
<dbReference type="PIRSF" id="PIRSF009320">
    <property type="entry name" value="Nuc_binding_HP_1000"/>
    <property type="match status" value="1"/>
</dbReference>
<dbReference type="OrthoDB" id="113462at2"/>
<dbReference type="InterPro" id="IPR009744">
    <property type="entry name" value="VirC1"/>
</dbReference>
<keyword evidence="2" id="KW-1185">Reference proteome</keyword>
<dbReference type="AlphaFoldDB" id="A0A2B8BMS3"/>
<dbReference type="PANTHER" id="PTHR13696:SF96">
    <property type="entry name" value="COBQ_COBB_MIND_PARA NUCLEOTIDE BINDING DOMAIN-CONTAINING PROTEIN"/>
    <property type="match status" value="1"/>
</dbReference>
<dbReference type="InterPro" id="IPR050678">
    <property type="entry name" value="DNA_Partitioning_ATPase"/>
</dbReference>
<sequence>MSIIVSASTKGGPGKTTLAMCLASYWHDAGVSVKCIDADPNKNLSQWLGRAGQPFPCAVVGDDDVVQEAESASEAFDVVIIDVAGSQGQALVYAAGVADLVLIPTRPDFKDIMEAIRTQQFVKNAEQMMRRRIPDFRTPHFAVLTQVNRRAVVTEHSRSQLESLGLSALGADLPSRTAYSQSSFAGASPLADQHIRADVEAMAVEITRKLEEAHG</sequence>
<dbReference type="Pfam" id="PF07015">
    <property type="entry name" value="VirC1"/>
    <property type="match status" value="1"/>
</dbReference>
<evidence type="ECO:0000313" key="1">
    <source>
        <dbReference type="EMBL" id="PGH59029.1"/>
    </source>
</evidence>